<gene>
    <name evidence="1" type="ORF">ULVI_03060</name>
</gene>
<accession>A0A167IK76</accession>
<dbReference type="STRING" id="1763537.ULVI_03060"/>
<sequence>MENQSPTPQLKTVPKIAPKSKIFTMYNQLSSELVRQVIRAAIIHVNKNSSVQSSLRIRILNEKHILFIVNELGTAPGYYKINQKAHE</sequence>
<protein>
    <submittedName>
        <fullName evidence="1">Uncharacterized protein</fullName>
    </submittedName>
</protein>
<evidence type="ECO:0000313" key="2">
    <source>
        <dbReference type="Proteomes" id="UP000077013"/>
    </source>
</evidence>
<proteinExistence type="predicted"/>
<keyword evidence="2" id="KW-1185">Reference proteome</keyword>
<dbReference type="EMBL" id="LRXL01000026">
    <property type="protein sequence ID" value="OAB79739.1"/>
    <property type="molecule type" value="Genomic_DNA"/>
</dbReference>
<reference evidence="1 2" key="1">
    <citation type="submission" date="2016-02" db="EMBL/GenBank/DDBJ databases">
        <title>Ulvibacter sp. LPB0005, isolated from Thais luteostoma.</title>
        <authorList>
            <person name="Shin S.-K."/>
            <person name="Yi H."/>
        </authorList>
    </citation>
    <scope>NUCLEOTIDE SEQUENCE [LARGE SCALE GENOMIC DNA]</scope>
    <source>
        <strain evidence="1 2">LPB0005</strain>
    </source>
</reference>
<dbReference type="RefSeq" id="WP_068589661.1">
    <property type="nucleotide sequence ID" value="NZ_LRXL01000026.1"/>
</dbReference>
<comment type="caution">
    <text evidence="1">The sequence shown here is derived from an EMBL/GenBank/DDBJ whole genome shotgun (WGS) entry which is preliminary data.</text>
</comment>
<organism evidence="1 2">
    <name type="scientific">Cochleicola gelatinilyticus</name>
    <dbReference type="NCBI Taxonomy" id="1763537"/>
    <lineage>
        <taxon>Bacteria</taxon>
        <taxon>Pseudomonadati</taxon>
        <taxon>Bacteroidota</taxon>
        <taxon>Flavobacteriia</taxon>
        <taxon>Flavobacteriales</taxon>
        <taxon>Flavobacteriaceae</taxon>
        <taxon>Cochleicola</taxon>
    </lineage>
</organism>
<name>A0A167IK76_9FLAO</name>
<dbReference type="AlphaFoldDB" id="A0A167IK76"/>
<evidence type="ECO:0000313" key="1">
    <source>
        <dbReference type="EMBL" id="OAB79739.1"/>
    </source>
</evidence>
<dbReference type="Proteomes" id="UP000077013">
    <property type="component" value="Unassembled WGS sequence"/>
</dbReference>